<evidence type="ECO:0000313" key="1">
    <source>
        <dbReference type="EMBL" id="AYL96546.1"/>
    </source>
</evidence>
<dbReference type="OrthoDB" id="9780929at2"/>
<dbReference type="Proteomes" id="UP000270046">
    <property type="component" value="Chromosome"/>
</dbReference>
<evidence type="ECO:0000313" key="2">
    <source>
        <dbReference type="Proteomes" id="UP000270046"/>
    </source>
</evidence>
<keyword evidence="2" id="KW-1185">Reference proteome</keyword>
<gene>
    <name evidence="1" type="ORF">HYN43_015105</name>
</gene>
<keyword evidence="1" id="KW-0808">Transferase</keyword>
<dbReference type="GO" id="GO:0016740">
    <property type="term" value="F:transferase activity"/>
    <property type="evidence" value="ECO:0007669"/>
    <property type="project" value="UniProtKB-KW"/>
</dbReference>
<protein>
    <submittedName>
        <fullName evidence="1">Nucleotidyl transferase AbiEii/AbiGii toxin family protein</fullName>
    </submittedName>
</protein>
<dbReference type="RefSeq" id="WP_119410143.1">
    <property type="nucleotide sequence ID" value="NZ_CP032869.1"/>
</dbReference>
<dbReference type="Pfam" id="PF08843">
    <property type="entry name" value="AbiEii"/>
    <property type="match status" value="1"/>
</dbReference>
<dbReference type="Gene3D" id="3.10.450.620">
    <property type="entry name" value="JHP933, nucleotidyltransferase-like core domain"/>
    <property type="match status" value="1"/>
</dbReference>
<name>A0A494VMJ5_9SPHI</name>
<sequence>MMTGWLKLTEEQRRTTLTQAENNSSIIAKALEKDWWVTLTLKALFQTPYANEIVFKGGTSLSKCWKLIDRFSEDIDIALSPGLFGMEYQDTPSKNYLNRLKRAGCSFTSNQLKEALNEQFIALGVPEGTLTITAGEIAPGMPDKDPQELFVAYPSLYGENKYLPDVVKIEAGVRSKLEPYTVMPVRSLLDEYFSNAAYAEEPFKVQAVEPRKTFLEKAFLLHELFNRGEAAVIKTERTSRHFHDLAVMMNKDAGKDALADKELYAAIILHRRNYTKMQGVDYDLLQPEHINFYPPTEALITALQADYRDMLENMIYGTTAPGEKELFEMMNNLIQLFRESATPPAGEAKDGHPNIIL</sequence>
<accession>A0A494VMJ5</accession>
<dbReference type="InterPro" id="IPR014942">
    <property type="entry name" value="AbiEii"/>
</dbReference>
<reference evidence="1 2" key="1">
    <citation type="submission" date="2018-10" db="EMBL/GenBank/DDBJ databases">
        <title>Genome sequencing of Mucilaginibacter sp. HYN0043.</title>
        <authorList>
            <person name="Kim M."/>
            <person name="Yi H."/>
        </authorList>
    </citation>
    <scope>NUCLEOTIDE SEQUENCE [LARGE SCALE GENOMIC DNA]</scope>
    <source>
        <strain evidence="1 2">HYN0043</strain>
    </source>
</reference>
<dbReference type="KEGG" id="muh:HYN43_015105"/>
<dbReference type="EMBL" id="CP032869">
    <property type="protein sequence ID" value="AYL96546.1"/>
    <property type="molecule type" value="Genomic_DNA"/>
</dbReference>
<organism evidence="1 2">
    <name type="scientific">Mucilaginibacter celer</name>
    <dbReference type="NCBI Taxonomy" id="2305508"/>
    <lineage>
        <taxon>Bacteria</taxon>
        <taxon>Pseudomonadati</taxon>
        <taxon>Bacteroidota</taxon>
        <taxon>Sphingobacteriia</taxon>
        <taxon>Sphingobacteriales</taxon>
        <taxon>Sphingobacteriaceae</taxon>
        <taxon>Mucilaginibacter</taxon>
    </lineage>
</organism>
<dbReference type="AlphaFoldDB" id="A0A494VMJ5"/>
<proteinExistence type="predicted"/>